<keyword evidence="2" id="KW-1003">Cell membrane</keyword>
<comment type="subcellular location">
    <subcellularLocation>
        <location evidence="1">Cell membrane</location>
        <topology evidence="1">Multi-pass membrane protein</topology>
    </subcellularLocation>
</comment>
<feature type="transmembrane region" description="Helical" evidence="6">
    <location>
        <begin position="275"/>
        <end position="297"/>
    </location>
</feature>
<evidence type="ECO:0000256" key="5">
    <source>
        <dbReference type="ARBA" id="ARBA00023136"/>
    </source>
</evidence>
<comment type="caution">
    <text evidence="7">The sequence shown here is derived from an EMBL/GenBank/DDBJ whole genome shotgun (WGS) entry which is preliminary data.</text>
</comment>
<evidence type="ECO:0000256" key="4">
    <source>
        <dbReference type="ARBA" id="ARBA00022989"/>
    </source>
</evidence>
<feature type="transmembrane region" description="Helical" evidence="6">
    <location>
        <begin position="93"/>
        <end position="112"/>
    </location>
</feature>
<dbReference type="Pfam" id="PF03706">
    <property type="entry name" value="LPG_synthase_TM"/>
    <property type="match status" value="1"/>
</dbReference>
<feature type="transmembrane region" description="Helical" evidence="6">
    <location>
        <begin position="54"/>
        <end position="72"/>
    </location>
</feature>
<name>A0A2W2EY85_9ACTN</name>
<dbReference type="RefSeq" id="WP_111171081.1">
    <property type="nucleotide sequence ID" value="NZ_POUA01000372.1"/>
</dbReference>
<dbReference type="GO" id="GO:0005886">
    <property type="term" value="C:plasma membrane"/>
    <property type="evidence" value="ECO:0007669"/>
    <property type="project" value="UniProtKB-SubCell"/>
</dbReference>
<evidence type="ECO:0000256" key="6">
    <source>
        <dbReference type="SAM" id="Phobius"/>
    </source>
</evidence>
<keyword evidence="3 6" id="KW-0812">Transmembrane</keyword>
<organism evidence="7 8">
    <name type="scientific">Spongiactinospora gelatinilytica</name>
    <dbReference type="NCBI Taxonomy" id="2666298"/>
    <lineage>
        <taxon>Bacteria</taxon>
        <taxon>Bacillati</taxon>
        <taxon>Actinomycetota</taxon>
        <taxon>Actinomycetes</taxon>
        <taxon>Streptosporangiales</taxon>
        <taxon>Streptosporangiaceae</taxon>
        <taxon>Spongiactinospora</taxon>
    </lineage>
</organism>
<evidence type="ECO:0000313" key="8">
    <source>
        <dbReference type="Proteomes" id="UP000248544"/>
    </source>
</evidence>
<feature type="transmembrane region" description="Helical" evidence="6">
    <location>
        <begin position="239"/>
        <end position="263"/>
    </location>
</feature>
<dbReference type="AlphaFoldDB" id="A0A2W2EY85"/>
<keyword evidence="5 6" id="KW-0472">Membrane</keyword>
<accession>A0A2W2EY85</accession>
<protein>
    <submittedName>
        <fullName evidence="7">Uncharacterized protein</fullName>
    </submittedName>
</protein>
<gene>
    <name evidence="7" type="ORF">C1I98_31865</name>
</gene>
<keyword evidence="4 6" id="KW-1133">Transmembrane helix</keyword>
<dbReference type="Proteomes" id="UP000248544">
    <property type="component" value="Unassembled WGS sequence"/>
</dbReference>
<keyword evidence="8" id="KW-1185">Reference proteome</keyword>
<evidence type="ECO:0000256" key="3">
    <source>
        <dbReference type="ARBA" id="ARBA00022692"/>
    </source>
</evidence>
<dbReference type="InterPro" id="IPR022791">
    <property type="entry name" value="L-PG_synthase/AglD"/>
</dbReference>
<feature type="transmembrane region" description="Helical" evidence="6">
    <location>
        <begin position="309"/>
        <end position="336"/>
    </location>
</feature>
<feature type="transmembrane region" description="Helical" evidence="6">
    <location>
        <begin position="164"/>
        <end position="184"/>
    </location>
</feature>
<dbReference type="EMBL" id="POUA01000372">
    <property type="protein sequence ID" value="PZG29586.1"/>
    <property type="molecule type" value="Genomic_DNA"/>
</dbReference>
<evidence type="ECO:0000256" key="1">
    <source>
        <dbReference type="ARBA" id="ARBA00004651"/>
    </source>
</evidence>
<dbReference type="PANTHER" id="PTHR39087">
    <property type="entry name" value="UPF0104 MEMBRANE PROTEIN MJ1595"/>
    <property type="match status" value="1"/>
</dbReference>
<feature type="transmembrane region" description="Helical" evidence="6">
    <location>
        <begin position="132"/>
        <end position="152"/>
    </location>
</feature>
<dbReference type="PANTHER" id="PTHR39087:SF2">
    <property type="entry name" value="UPF0104 MEMBRANE PROTEIN MJ1595"/>
    <property type="match status" value="1"/>
</dbReference>
<evidence type="ECO:0000256" key="2">
    <source>
        <dbReference type="ARBA" id="ARBA00022475"/>
    </source>
</evidence>
<proteinExistence type="predicted"/>
<sequence>MKNTRIQILLSVVSLGLAGSLIVFLPQVVGALTDKEVSWAQIGAEFAQMSPLMVGLMTAAWMASLGAYTVVLTRSLPGLTHLQALTLNAGSSAVSNLLPFGGALGVALTFAMTKGWGFPFRAVVVSTLTTGVWNNLFRFILPAVGIVSLLLAGRVPDQRIAQAGWVGALSILALVAVAAAALYWDRAAAVLGRGLDGVVRLAPHRIRPREHAASEALARLRTDIAAIVRRRWAGLSLGMIAFLGFQWLIMLCCMYATGAYPGLAESIAVFALSRVLTTALVTPSGAGIMELGVLALLNAFGVPLPAATAAALLFGFWTYTIEIPIGGLALGAWALLRRRNGGADRQAGRKVEEAAHIEARGEVHSEVHGEVHGDGAAARE</sequence>
<evidence type="ECO:0000313" key="7">
    <source>
        <dbReference type="EMBL" id="PZG29586.1"/>
    </source>
</evidence>
<reference evidence="7 8" key="1">
    <citation type="submission" date="2018-01" db="EMBL/GenBank/DDBJ databases">
        <title>Draft genome sequence of Sphaerisporangium sp. 7K107.</title>
        <authorList>
            <person name="Sahin N."/>
            <person name="Saygin H."/>
            <person name="Ay H."/>
        </authorList>
    </citation>
    <scope>NUCLEOTIDE SEQUENCE [LARGE SCALE GENOMIC DNA]</scope>
    <source>
        <strain evidence="7 8">7K107</strain>
    </source>
</reference>